<organism evidence="5 6">
    <name type="scientific">Rhodonia placenta</name>
    <dbReference type="NCBI Taxonomy" id="104341"/>
    <lineage>
        <taxon>Eukaryota</taxon>
        <taxon>Fungi</taxon>
        <taxon>Dikarya</taxon>
        <taxon>Basidiomycota</taxon>
        <taxon>Agaricomycotina</taxon>
        <taxon>Agaricomycetes</taxon>
        <taxon>Polyporales</taxon>
        <taxon>Adustoporiaceae</taxon>
        <taxon>Rhodonia</taxon>
    </lineage>
</organism>
<protein>
    <recommendedName>
        <fullName evidence="7">Methyltransferase domain-containing protein</fullName>
    </recommendedName>
</protein>
<name>A0A8H7PBY4_9APHY</name>
<dbReference type="PANTHER" id="PTHR35897:SF1">
    <property type="entry name" value="METHYLTRANSFERASE AUSD"/>
    <property type="match status" value="1"/>
</dbReference>
<dbReference type="EMBL" id="JADOXO010000002">
    <property type="protein sequence ID" value="KAF9821889.1"/>
    <property type="molecule type" value="Genomic_DNA"/>
</dbReference>
<reference evidence="5" key="2">
    <citation type="journal article" name="Front. Microbiol.">
        <title>Degradative Capacity of Two Strains of Rhodonia placenta: From Phenotype to Genotype.</title>
        <authorList>
            <person name="Kolle M."/>
            <person name="Horta M.A.C."/>
            <person name="Nowrousian M."/>
            <person name="Ohm R.A."/>
            <person name="Benz J.P."/>
            <person name="Pilgard A."/>
        </authorList>
    </citation>
    <scope>NUCLEOTIDE SEQUENCE</scope>
    <source>
        <strain evidence="5">FPRL280</strain>
    </source>
</reference>
<comment type="similarity">
    <text evidence="4">Belongs to the class I-like SAM-binding methyltransferase superfamily.</text>
</comment>
<dbReference type="InterPro" id="IPR051654">
    <property type="entry name" value="Meroterpenoid_MTases"/>
</dbReference>
<evidence type="ECO:0000256" key="3">
    <source>
        <dbReference type="ARBA" id="ARBA00022691"/>
    </source>
</evidence>
<dbReference type="SUPFAM" id="SSF53335">
    <property type="entry name" value="S-adenosyl-L-methionine-dependent methyltransferases"/>
    <property type="match status" value="1"/>
</dbReference>
<sequence>MGAPSTIDETFASSYSLQGPELEFFKAQTGIQDEEELKKHVVHVQQEAWKVHQYGCIRGFVFTRFKISRLPAYKQLLKLGKEREGAIFLDVGCCCKVGNEIRKAVSDGFPGENTIGTDLHGDFFELGNKLFKSDFPGHFIPGDALDSDFLKIVPPFYSAPVTPRPDLRSLKTLTPLLGHVSAINASSFFHLFDEPQQLEVGRALAGLLSPEPGSLIFGEHAGRPVKGYRTDGLPRDDGSYEFCHSPETWKEMWDGGVFEKGTVKADALLVEVKRPDRVTDDNRDAARFWVMAWSVVRL</sequence>
<evidence type="ECO:0000256" key="4">
    <source>
        <dbReference type="ARBA" id="ARBA00038314"/>
    </source>
</evidence>
<dbReference type="Proteomes" id="UP000639403">
    <property type="component" value="Unassembled WGS sequence"/>
</dbReference>
<comment type="pathway">
    <text evidence="1">Secondary metabolite biosynthesis.</text>
</comment>
<evidence type="ECO:0000256" key="1">
    <source>
        <dbReference type="ARBA" id="ARBA00005179"/>
    </source>
</evidence>
<evidence type="ECO:0000256" key="2">
    <source>
        <dbReference type="ARBA" id="ARBA00022679"/>
    </source>
</evidence>
<evidence type="ECO:0000313" key="6">
    <source>
        <dbReference type="Proteomes" id="UP000639403"/>
    </source>
</evidence>
<accession>A0A8H7PBY4</accession>
<keyword evidence="2" id="KW-0808">Transferase</keyword>
<evidence type="ECO:0008006" key="7">
    <source>
        <dbReference type="Google" id="ProtNLM"/>
    </source>
</evidence>
<keyword evidence="3" id="KW-0949">S-adenosyl-L-methionine</keyword>
<gene>
    <name evidence="5" type="ORF">IEO21_00319</name>
</gene>
<dbReference type="GO" id="GO:0016740">
    <property type="term" value="F:transferase activity"/>
    <property type="evidence" value="ECO:0007669"/>
    <property type="project" value="UniProtKB-KW"/>
</dbReference>
<dbReference type="InterPro" id="IPR029063">
    <property type="entry name" value="SAM-dependent_MTases_sf"/>
</dbReference>
<reference evidence="5" key="1">
    <citation type="submission" date="2020-11" db="EMBL/GenBank/DDBJ databases">
        <authorList>
            <person name="Koelle M."/>
            <person name="Horta M.A.C."/>
            <person name="Nowrousian M."/>
            <person name="Ohm R.A."/>
            <person name="Benz P."/>
            <person name="Pilgard A."/>
        </authorList>
    </citation>
    <scope>NUCLEOTIDE SEQUENCE</scope>
    <source>
        <strain evidence="5">FPRL280</strain>
    </source>
</reference>
<dbReference type="PANTHER" id="PTHR35897">
    <property type="entry name" value="METHYLTRANSFERASE AUSD"/>
    <property type="match status" value="1"/>
</dbReference>
<dbReference type="AlphaFoldDB" id="A0A8H7PBY4"/>
<comment type="caution">
    <text evidence="5">The sequence shown here is derived from an EMBL/GenBank/DDBJ whole genome shotgun (WGS) entry which is preliminary data.</text>
</comment>
<evidence type="ECO:0000313" key="5">
    <source>
        <dbReference type="EMBL" id="KAF9821889.1"/>
    </source>
</evidence>
<proteinExistence type="inferred from homology"/>
<dbReference type="Gene3D" id="3.40.50.150">
    <property type="entry name" value="Vaccinia Virus protein VP39"/>
    <property type="match status" value="1"/>
</dbReference>